<feature type="signal peptide" evidence="1">
    <location>
        <begin position="1"/>
        <end position="28"/>
    </location>
</feature>
<dbReference type="Pfam" id="PF07969">
    <property type="entry name" value="Amidohydro_3"/>
    <property type="match status" value="1"/>
</dbReference>
<dbReference type="Gene3D" id="2.30.40.10">
    <property type="entry name" value="Urease, subunit C, domain 1"/>
    <property type="match status" value="1"/>
</dbReference>
<evidence type="ECO:0000256" key="1">
    <source>
        <dbReference type="SAM" id="SignalP"/>
    </source>
</evidence>
<dbReference type="CDD" id="cd01300">
    <property type="entry name" value="YtcJ_like"/>
    <property type="match status" value="1"/>
</dbReference>
<sequence>MKPSADPSRRRLLGALGATLAAPGLAVASLSSNMTNTETPDLILHNGRFTTLDRANPVAEAVAIKGGRFTHVGRAEEVLPLAGGATRVIDLQGRRVLPGLIDNHLHIIRGGLNYNMELRWDGVRSLADAMGMLKRQVAVTPAPQWVRVVGGFTEHQFAEKRLPTIEELNAVAPDTPVFILHLYDRALLNGAALRAVGYTKDTPAPPGGEIVRDSAGNPTGLLLAKPNAAILYATLAKGPKLPFDYQLNSTRHFMRELNRLGVTGAIDAGGGNQNYPDDYEVIRKLADDGQLTIRLAYNLFTQKPKQEKEDFLNWTANSRYKQGDDYFRHNGAGEMLVFSAADFEDFRQPRPEMAPEMEGDLEGVVRILAQNRWPWRMHATYDETISRSLDVFEKVNKDTPLAGLNWFFDHAETISEKSMDRIAALGGGVAVQHRMAYQGEYFVERYGAAAAEATPPVKRMLERGLKVSAGTDATRVASYNPWVSLSWLVTGKTVGGLQITPQRNLLDREQALRMWTENVTWFSNEEGKKGRIQAGQLADLVVPDRDFFACPESDIADTTALLTMVDGKVVWGAGPFAPHDEGSVPPAMPDWSPARTFGGYAGWADKKEGAPLQKVMRNAAMSCACANNCNVHGHSHATAWSSKLPVGDLKSFWGALGCACWAV</sequence>
<comment type="caution">
    <text evidence="3">The sequence shown here is derived from an EMBL/GenBank/DDBJ whole genome shotgun (WGS) entry which is preliminary data.</text>
</comment>
<dbReference type="AlphaFoldDB" id="A0A840FJX1"/>
<dbReference type="Proteomes" id="UP000524450">
    <property type="component" value="Unassembled WGS sequence"/>
</dbReference>
<dbReference type="SUPFAM" id="SSF51338">
    <property type="entry name" value="Composite domain of metallo-dependent hydrolases"/>
    <property type="match status" value="1"/>
</dbReference>
<dbReference type="Gene3D" id="3.10.310.70">
    <property type="match status" value="1"/>
</dbReference>
<dbReference type="InterPro" id="IPR032466">
    <property type="entry name" value="Metal_Hydrolase"/>
</dbReference>
<dbReference type="PANTHER" id="PTHR22642:SF21">
    <property type="entry name" value="PERIPLASMIC PROTEIN"/>
    <property type="match status" value="1"/>
</dbReference>
<dbReference type="PANTHER" id="PTHR22642">
    <property type="entry name" value="IMIDAZOLONEPROPIONASE"/>
    <property type="match status" value="1"/>
</dbReference>
<gene>
    <name evidence="3" type="ORF">GGD71_000234</name>
</gene>
<dbReference type="InterPro" id="IPR033932">
    <property type="entry name" value="YtcJ-like"/>
</dbReference>
<feature type="chain" id="PRO_5032409415" description="Amidohydrolase 3 domain-containing protein" evidence="1">
    <location>
        <begin position="29"/>
        <end position="663"/>
    </location>
</feature>
<accession>A0A840FJX1</accession>
<proteinExistence type="predicted"/>
<dbReference type="EMBL" id="JACIFZ010000001">
    <property type="protein sequence ID" value="MBB4219487.1"/>
    <property type="molecule type" value="Genomic_DNA"/>
</dbReference>
<name>A0A840FJX1_9BURK</name>
<dbReference type="InterPro" id="IPR013108">
    <property type="entry name" value="Amidohydro_3"/>
</dbReference>
<evidence type="ECO:0000313" key="3">
    <source>
        <dbReference type="EMBL" id="MBB4219487.1"/>
    </source>
</evidence>
<feature type="domain" description="Amidohydrolase 3" evidence="2">
    <location>
        <begin position="87"/>
        <end position="570"/>
    </location>
</feature>
<evidence type="ECO:0000313" key="4">
    <source>
        <dbReference type="Proteomes" id="UP000524450"/>
    </source>
</evidence>
<organism evidence="3 4">
    <name type="scientific">Variovorax guangxiensis</name>
    <dbReference type="NCBI Taxonomy" id="1775474"/>
    <lineage>
        <taxon>Bacteria</taxon>
        <taxon>Pseudomonadati</taxon>
        <taxon>Pseudomonadota</taxon>
        <taxon>Betaproteobacteria</taxon>
        <taxon>Burkholderiales</taxon>
        <taxon>Comamonadaceae</taxon>
        <taxon>Variovorax</taxon>
    </lineage>
</organism>
<dbReference type="Gene3D" id="3.20.20.140">
    <property type="entry name" value="Metal-dependent hydrolases"/>
    <property type="match status" value="1"/>
</dbReference>
<keyword evidence="1" id="KW-0732">Signal</keyword>
<dbReference type="InterPro" id="IPR006311">
    <property type="entry name" value="TAT_signal"/>
</dbReference>
<dbReference type="SUPFAM" id="SSF51556">
    <property type="entry name" value="Metallo-dependent hydrolases"/>
    <property type="match status" value="1"/>
</dbReference>
<dbReference type="InterPro" id="IPR011059">
    <property type="entry name" value="Metal-dep_hydrolase_composite"/>
</dbReference>
<reference evidence="3 4" key="1">
    <citation type="submission" date="2020-08" db="EMBL/GenBank/DDBJ databases">
        <title>Genomic Encyclopedia of Type Strains, Phase IV (KMG-V): Genome sequencing to study the core and pangenomes of soil and plant-associated prokaryotes.</title>
        <authorList>
            <person name="Whitman W."/>
        </authorList>
    </citation>
    <scope>NUCLEOTIDE SEQUENCE [LARGE SCALE GENOMIC DNA]</scope>
    <source>
        <strain evidence="3 4">34/80</strain>
    </source>
</reference>
<protein>
    <recommendedName>
        <fullName evidence="2">Amidohydrolase 3 domain-containing protein</fullName>
    </recommendedName>
</protein>
<evidence type="ECO:0000259" key="2">
    <source>
        <dbReference type="Pfam" id="PF07969"/>
    </source>
</evidence>
<dbReference type="GO" id="GO:0016810">
    <property type="term" value="F:hydrolase activity, acting on carbon-nitrogen (but not peptide) bonds"/>
    <property type="evidence" value="ECO:0007669"/>
    <property type="project" value="InterPro"/>
</dbReference>
<dbReference type="PROSITE" id="PS51318">
    <property type="entry name" value="TAT"/>
    <property type="match status" value="1"/>
</dbReference>